<keyword evidence="3" id="KW-1185">Reference proteome</keyword>
<accession>A0A2A6FA31</accession>
<gene>
    <name evidence="2" type="ORF">CN311_22875</name>
</gene>
<dbReference type="AlphaFoldDB" id="A0A2A6FA31"/>
<reference evidence="2 3" key="1">
    <citation type="submission" date="2017-09" db="EMBL/GenBank/DDBJ databases">
        <title>Mesorhizobum sanjuanii sp. nov. isolated from nodules of Lotus tenuis in saline-alkaline lowlands of Flooding Pampa.</title>
        <authorList>
            <person name="Sannazzaro A.I."/>
            <person name="Torres Tejerizo G.A."/>
            <person name="Fontana F."/>
            <person name="Cumpa Velazquez L.M."/>
            <person name="Hansen L."/>
            <person name="Pistorio M."/>
            <person name="Estrella M.J."/>
        </authorList>
    </citation>
    <scope>NUCLEOTIDE SEQUENCE [LARGE SCALE GENOMIC DNA]</scope>
    <source>
        <strain evidence="2 3">BSA136</strain>
    </source>
</reference>
<organism evidence="2 3">
    <name type="scientific">Mesorhizobium sanjuanii</name>
    <dbReference type="NCBI Taxonomy" id="2037900"/>
    <lineage>
        <taxon>Bacteria</taxon>
        <taxon>Pseudomonadati</taxon>
        <taxon>Pseudomonadota</taxon>
        <taxon>Alphaproteobacteria</taxon>
        <taxon>Hyphomicrobiales</taxon>
        <taxon>Phyllobacteriaceae</taxon>
        <taxon>Mesorhizobium</taxon>
    </lineage>
</organism>
<keyword evidence="1" id="KW-0812">Transmembrane</keyword>
<name>A0A2A6FA31_9HYPH</name>
<feature type="transmembrane region" description="Helical" evidence="1">
    <location>
        <begin position="59"/>
        <end position="79"/>
    </location>
</feature>
<evidence type="ECO:0000313" key="2">
    <source>
        <dbReference type="EMBL" id="PDQ18789.1"/>
    </source>
</evidence>
<keyword evidence="1" id="KW-0472">Membrane</keyword>
<protein>
    <submittedName>
        <fullName evidence="2">Uncharacterized protein</fullName>
    </submittedName>
</protein>
<keyword evidence="1" id="KW-1133">Transmembrane helix</keyword>
<dbReference type="RefSeq" id="WP_133117238.1">
    <property type="nucleotide sequence ID" value="NZ_NWQG01000167.1"/>
</dbReference>
<comment type="caution">
    <text evidence="2">The sequence shown here is derived from an EMBL/GenBank/DDBJ whole genome shotgun (WGS) entry which is preliminary data.</text>
</comment>
<dbReference type="EMBL" id="NWQG01000167">
    <property type="protein sequence ID" value="PDQ18789.1"/>
    <property type="molecule type" value="Genomic_DNA"/>
</dbReference>
<evidence type="ECO:0000313" key="3">
    <source>
        <dbReference type="Proteomes" id="UP000219182"/>
    </source>
</evidence>
<proteinExistence type="predicted"/>
<dbReference type="Proteomes" id="UP000219182">
    <property type="component" value="Unassembled WGS sequence"/>
</dbReference>
<sequence length="225" mass="24875">MFTPVTVDAFSGVDPGALTPTQYEKLYTGAMARARQERSAVPAKGMARLASMFGIGRRIPGIVLLLATIIGAMAVTDGARAEGNKFKMKQGISQAVKQNSAPPQYRLARRGETLRPTGKLPSLGDKIRPRINAKIDCAVIGCKTKPPILKHRPKLHCKVFGCKPGKDHDGHHGNHHGHHKHGSWFWGGVTIVASNHGGCGYEFWKWKTTGWRYWRHAYQSCRGWE</sequence>
<evidence type="ECO:0000256" key="1">
    <source>
        <dbReference type="SAM" id="Phobius"/>
    </source>
</evidence>